<reference evidence="3 4" key="1">
    <citation type="submission" date="2021-05" db="EMBL/GenBank/DDBJ databases">
        <title>Novel species in genus Cellulomonas.</title>
        <authorList>
            <person name="Zhang G."/>
        </authorList>
    </citation>
    <scope>NUCLEOTIDE SEQUENCE [LARGE SCALE GENOMIC DNA]</scope>
    <source>
        <strain evidence="4">zg-ZUI222</strain>
    </source>
</reference>
<name>A0ABX8D150_9CELL</name>
<keyword evidence="1" id="KW-0812">Transmembrane</keyword>
<dbReference type="EMBL" id="CP074405">
    <property type="protein sequence ID" value="QVI61185.1"/>
    <property type="molecule type" value="Genomic_DNA"/>
</dbReference>
<keyword evidence="1" id="KW-1133">Transmembrane helix</keyword>
<evidence type="ECO:0000259" key="2">
    <source>
        <dbReference type="Pfam" id="PF13559"/>
    </source>
</evidence>
<evidence type="ECO:0000313" key="4">
    <source>
        <dbReference type="Proteomes" id="UP000677804"/>
    </source>
</evidence>
<organism evidence="3 4">
    <name type="scientific">Cellulomonas wangleii</name>
    <dbReference type="NCBI Taxonomy" id="2816956"/>
    <lineage>
        <taxon>Bacteria</taxon>
        <taxon>Bacillati</taxon>
        <taxon>Actinomycetota</taxon>
        <taxon>Actinomycetes</taxon>
        <taxon>Micrococcales</taxon>
        <taxon>Cellulomonadaceae</taxon>
        <taxon>Cellulomonas</taxon>
    </lineage>
</organism>
<accession>A0ABX8D150</accession>
<evidence type="ECO:0000313" key="3">
    <source>
        <dbReference type="EMBL" id="QVI61185.1"/>
    </source>
</evidence>
<keyword evidence="1" id="KW-0472">Membrane</keyword>
<sequence>MIVLAGVPVEPDADTARRWVRGELLDPVYHRQDTLLERVLRWFAELLDGLPEAGLSGRTLLLVAVGVVLVVVVVALLVAGPVRAGARRRRAGMLHADDRRTAAQLRDAADAAAQAGDWSSAVADRYRAVVRDLEERGLLDERPGRTAHEAARLAGAALPPHADALARGGDLFDAVVYGDRPAAAQDDTAMRELDAAVRAARPLAVGA</sequence>
<feature type="domain" description="Protein-glutamine gamma-glutamyltransferase-like C-terminal" evidence="2">
    <location>
        <begin position="125"/>
        <end position="194"/>
    </location>
</feature>
<dbReference type="Pfam" id="PF13559">
    <property type="entry name" value="DUF4129"/>
    <property type="match status" value="1"/>
</dbReference>
<proteinExistence type="predicted"/>
<keyword evidence="4" id="KW-1185">Reference proteome</keyword>
<feature type="transmembrane region" description="Helical" evidence="1">
    <location>
        <begin position="60"/>
        <end position="80"/>
    </location>
</feature>
<evidence type="ECO:0000256" key="1">
    <source>
        <dbReference type="SAM" id="Phobius"/>
    </source>
</evidence>
<dbReference type="Proteomes" id="UP000677804">
    <property type="component" value="Chromosome"/>
</dbReference>
<dbReference type="RefSeq" id="WP_207340966.1">
    <property type="nucleotide sequence ID" value="NZ_CP074405.1"/>
</dbReference>
<dbReference type="InterPro" id="IPR025403">
    <property type="entry name" value="TgpA-like_C"/>
</dbReference>
<protein>
    <submittedName>
        <fullName evidence="3">DUF4129 domain-containing protein</fullName>
    </submittedName>
</protein>
<gene>
    <name evidence="3" type="ORF">KG103_11810</name>
</gene>